<dbReference type="EMBL" id="LCAW01000006">
    <property type="protein sequence ID" value="KKR99422.1"/>
    <property type="molecule type" value="Genomic_DNA"/>
</dbReference>
<organism evidence="2 3">
    <name type="scientific">Candidatus Uhrbacteria bacterium GW2011_GWC1_41_20</name>
    <dbReference type="NCBI Taxonomy" id="1618983"/>
    <lineage>
        <taxon>Bacteria</taxon>
        <taxon>Candidatus Uhriibacteriota</taxon>
    </lineage>
</organism>
<dbReference type="InterPro" id="IPR027417">
    <property type="entry name" value="P-loop_NTPase"/>
</dbReference>
<dbReference type="InterPro" id="IPR006083">
    <property type="entry name" value="PRK/URK"/>
</dbReference>
<evidence type="ECO:0000313" key="3">
    <source>
        <dbReference type="Proteomes" id="UP000033930"/>
    </source>
</evidence>
<dbReference type="AlphaFoldDB" id="A0A0G0YGD0"/>
<dbReference type="PRINTS" id="PR00988">
    <property type="entry name" value="URIDINKINASE"/>
</dbReference>
<comment type="caution">
    <text evidence="2">The sequence shown here is derived from an EMBL/GenBank/DDBJ whole genome shotgun (WGS) entry which is preliminary data.</text>
</comment>
<accession>A0A0G0YGD0</accession>
<dbReference type="Proteomes" id="UP000033930">
    <property type="component" value="Unassembled WGS sequence"/>
</dbReference>
<dbReference type="GO" id="GO:0016301">
    <property type="term" value="F:kinase activity"/>
    <property type="evidence" value="ECO:0007669"/>
    <property type="project" value="InterPro"/>
</dbReference>
<gene>
    <name evidence="2" type="ORF">UU50_C0006G0025</name>
</gene>
<proteinExistence type="predicted"/>
<dbReference type="Pfam" id="PF00485">
    <property type="entry name" value="PRK"/>
    <property type="match status" value="1"/>
</dbReference>
<reference evidence="2 3" key="1">
    <citation type="journal article" date="2015" name="Nature">
        <title>rRNA introns, odd ribosomes, and small enigmatic genomes across a large radiation of phyla.</title>
        <authorList>
            <person name="Brown C.T."/>
            <person name="Hug L.A."/>
            <person name="Thomas B.C."/>
            <person name="Sharon I."/>
            <person name="Castelle C.J."/>
            <person name="Singh A."/>
            <person name="Wilkins M.J."/>
            <person name="Williams K.H."/>
            <person name="Banfield J.F."/>
        </authorList>
    </citation>
    <scope>NUCLEOTIDE SEQUENCE [LARGE SCALE GENOMIC DNA]</scope>
</reference>
<name>A0A0G0YGD0_9BACT</name>
<dbReference type="Gene3D" id="3.40.50.300">
    <property type="entry name" value="P-loop containing nucleotide triphosphate hydrolases"/>
    <property type="match status" value="1"/>
</dbReference>
<dbReference type="PANTHER" id="PTHR10285">
    <property type="entry name" value="URIDINE KINASE"/>
    <property type="match status" value="1"/>
</dbReference>
<evidence type="ECO:0000313" key="2">
    <source>
        <dbReference type="EMBL" id="KKR99422.1"/>
    </source>
</evidence>
<evidence type="ECO:0000259" key="1">
    <source>
        <dbReference type="Pfam" id="PF00485"/>
    </source>
</evidence>
<dbReference type="GO" id="GO:0005524">
    <property type="term" value="F:ATP binding"/>
    <property type="evidence" value="ECO:0007669"/>
    <property type="project" value="InterPro"/>
</dbReference>
<sequence length="227" mass="25946">MNPYFIAVAGPSGAGKSLFCRILQSQYSNVSRLKLDDFFKDLKDVPMIDGCVNWDNPDSLKWDEMIQAVKDLKAGKHAMVPHYSRKDDCCVGEKCVLPAEVMLFDGFMTLVNPELRDLIDLKLYFDLSEDSQIKRRKIRQPWVEDDYLNKIMIPAARQFIMPTKQYADQVINAEMLPAGVAEQCINIIHARFKQVKASDLEKSSVSHLYKPNSYQFSSVNLKNTSKL</sequence>
<protein>
    <recommendedName>
        <fullName evidence="1">Phosphoribulokinase/uridine kinase domain-containing protein</fullName>
    </recommendedName>
</protein>
<feature type="domain" description="Phosphoribulokinase/uridine kinase" evidence="1">
    <location>
        <begin position="5"/>
        <end position="172"/>
    </location>
</feature>
<dbReference type="SUPFAM" id="SSF52540">
    <property type="entry name" value="P-loop containing nucleoside triphosphate hydrolases"/>
    <property type="match status" value="1"/>
</dbReference>